<feature type="domain" description="K-box" evidence="1">
    <location>
        <begin position="32"/>
        <end position="115"/>
    </location>
</feature>
<organism evidence="2 3">
    <name type="scientific">Anisodus tanguticus</name>
    <dbReference type="NCBI Taxonomy" id="243964"/>
    <lineage>
        <taxon>Eukaryota</taxon>
        <taxon>Viridiplantae</taxon>
        <taxon>Streptophyta</taxon>
        <taxon>Embryophyta</taxon>
        <taxon>Tracheophyta</taxon>
        <taxon>Spermatophyta</taxon>
        <taxon>Magnoliopsida</taxon>
        <taxon>eudicotyledons</taxon>
        <taxon>Gunneridae</taxon>
        <taxon>Pentapetalae</taxon>
        <taxon>asterids</taxon>
        <taxon>lamiids</taxon>
        <taxon>Solanales</taxon>
        <taxon>Solanaceae</taxon>
        <taxon>Solanoideae</taxon>
        <taxon>Hyoscyameae</taxon>
        <taxon>Anisodus</taxon>
    </lineage>
</organism>
<dbReference type="Proteomes" id="UP001291623">
    <property type="component" value="Unassembled WGS sequence"/>
</dbReference>
<dbReference type="InterPro" id="IPR002487">
    <property type="entry name" value="TF_Kbox"/>
</dbReference>
<dbReference type="EMBL" id="JAVYJV010000006">
    <property type="protein sequence ID" value="KAK4369064.1"/>
    <property type="molecule type" value="Genomic_DNA"/>
</dbReference>
<sequence length="115" mass="13397">MEKNEIVRATIDRYKKHHADSTSTGSVSEANTQYYQQEASKLRRQIRDIQTYNRQIVGDALSSLSPRDLKNLEGKLEKAIGRVRCKKVNSNFVARFHCFTITVRQKLRYVYGFPE</sequence>
<comment type="caution">
    <text evidence="2">The sequence shown here is derived from an EMBL/GenBank/DDBJ whole genome shotgun (WGS) entry which is preliminary data.</text>
</comment>
<dbReference type="AlphaFoldDB" id="A0AAE1SGG4"/>
<dbReference type="Pfam" id="PF01486">
    <property type="entry name" value="K-box"/>
    <property type="match status" value="1"/>
</dbReference>
<dbReference type="PROSITE" id="PS51297">
    <property type="entry name" value="K_BOX"/>
    <property type="match status" value="1"/>
</dbReference>
<evidence type="ECO:0000259" key="1">
    <source>
        <dbReference type="PROSITE" id="PS51297"/>
    </source>
</evidence>
<evidence type="ECO:0000313" key="2">
    <source>
        <dbReference type="EMBL" id="KAK4369064.1"/>
    </source>
</evidence>
<keyword evidence="3" id="KW-1185">Reference proteome</keyword>
<gene>
    <name evidence="2" type="ORF">RND71_012856</name>
</gene>
<evidence type="ECO:0000313" key="3">
    <source>
        <dbReference type="Proteomes" id="UP001291623"/>
    </source>
</evidence>
<dbReference type="GO" id="GO:0005634">
    <property type="term" value="C:nucleus"/>
    <property type="evidence" value="ECO:0007669"/>
    <property type="project" value="InterPro"/>
</dbReference>
<proteinExistence type="predicted"/>
<dbReference type="GO" id="GO:0003700">
    <property type="term" value="F:DNA-binding transcription factor activity"/>
    <property type="evidence" value="ECO:0007669"/>
    <property type="project" value="InterPro"/>
</dbReference>
<reference evidence="2" key="1">
    <citation type="submission" date="2023-12" db="EMBL/GenBank/DDBJ databases">
        <title>Genome assembly of Anisodus tanguticus.</title>
        <authorList>
            <person name="Wang Y.-J."/>
        </authorList>
    </citation>
    <scope>NUCLEOTIDE SEQUENCE</scope>
    <source>
        <strain evidence="2">KB-2021</strain>
        <tissue evidence="2">Leaf</tissue>
    </source>
</reference>
<name>A0AAE1SGG4_9SOLA</name>
<protein>
    <recommendedName>
        <fullName evidence="1">K-box domain-containing protein</fullName>
    </recommendedName>
</protein>
<accession>A0AAE1SGG4</accession>